<gene>
    <name evidence="1" type="ORF">MNBD_GAMMA14-2087</name>
</gene>
<name>A0A3B0Z8W8_9ZZZZ</name>
<proteinExistence type="predicted"/>
<evidence type="ECO:0008006" key="2">
    <source>
        <dbReference type="Google" id="ProtNLM"/>
    </source>
</evidence>
<evidence type="ECO:0000313" key="1">
    <source>
        <dbReference type="EMBL" id="VAW77844.1"/>
    </source>
</evidence>
<reference evidence="1" key="1">
    <citation type="submission" date="2018-06" db="EMBL/GenBank/DDBJ databases">
        <authorList>
            <person name="Zhirakovskaya E."/>
        </authorList>
    </citation>
    <scope>NUCLEOTIDE SEQUENCE</scope>
</reference>
<dbReference type="AlphaFoldDB" id="A0A3B0Z8W8"/>
<sequence>MTTQTETPPATTVSDNDMQRLAELATLITAAQDAMSDEIVTRLASAMSEGLTLLDRLTRNEGLVHLLKELDRPENQHFLISLSNAFTEATRDIATAAPSKGGVTGILRLACEPGTQEGLRLVSLIGQHLSESMREMHRRGS</sequence>
<organism evidence="1">
    <name type="scientific">hydrothermal vent metagenome</name>
    <dbReference type="NCBI Taxonomy" id="652676"/>
    <lineage>
        <taxon>unclassified sequences</taxon>
        <taxon>metagenomes</taxon>
        <taxon>ecological metagenomes</taxon>
    </lineage>
</organism>
<protein>
    <recommendedName>
        <fullName evidence="2">DUF1641 domain-containing protein</fullName>
    </recommendedName>
</protein>
<dbReference type="EMBL" id="UOFM01000239">
    <property type="protein sequence ID" value="VAW77844.1"/>
    <property type="molecule type" value="Genomic_DNA"/>
</dbReference>
<accession>A0A3B0Z8W8</accession>